<comment type="catalytic activity">
    <reaction evidence="1">
        <text>1-(5-phospho-beta-D-ribosyl)-5'-AMP + H2O = 1-(5-phospho-beta-D-ribosyl)-5-[(5-phospho-beta-D-ribosylamino)methylideneamino]imidazole-4-carboxamide</text>
        <dbReference type="Rhea" id="RHEA:20049"/>
        <dbReference type="ChEBI" id="CHEBI:15377"/>
        <dbReference type="ChEBI" id="CHEBI:58435"/>
        <dbReference type="ChEBI" id="CHEBI:59457"/>
        <dbReference type="EC" id="3.5.4.19"/>
    </reaction>
</comment>
<evidence type="ECO:0000256" key="10">
    <source>
        <dbReference type="ARBA" id="ARBA00023268"/>
    </source>
</evidence>
<feature type="non-terminal residue" evidence="12">
    <location>
        <position position="388"/>
    </location>
</feature>
<comment type="pathway">
    <text evidence="3">Amino-acid biosynthesis; L-histidine biosynthesis; L-histidine from 5-phospho-alpha-D-ribose 1-diphosphate: step 3/9.</text>
</comment>
<dbReference type="SUPFAM" id="SSF141734">
    <property type="entry name" value="HisI-like"/>
    <property type="match status" value="1"/>
</dbReference>
<protein>
    <submittedName>
        <fullName evidence="12">Trifunctional histidinol dehydrogenase</fullName>
    </submittedName>
</protein>
<sequence length="388" mass="39806">MIISLYYGTTTTEVSETSRVVGPVVVAADQIRRAVAVNRFGHAVWGWLGDGATVADVVDGLDAGAGLVVVGRTFDLAGLAGAGVGLWRVGVRVGSVDADVAAAAALPGGLGLVVAEYASAEAAGFSPMVAGFADEVRGACGAGTRTALVFGSGPVSATAVRNLDARGIDVLAPASDFAGGVAASVAQCVRSDRADGLVATVVADAGGVCLGLAYSSPASLAYALAHRVGAFHSRSRGGLWVKGATSGATQRLLRVDRDCDNDTLRFTVVQEHPGFCHNNTRTCFGPDNGITALYATLKQRKLGAPPGSYSARLFNDQSLLHAKIREEAQELCDANEKDHVAAEAADLLYFALVKCVASGIDLADVEAHLDARASKISRRPGNAKPAFL</sequence>
<dbReference type="InterPro" id="IPR008179">
    <property type="entry name" value="HisE"/>
</dbReference>
<dbReference type="GO" id="GO:0004636">
    <property type="term" value="F:phosphoribosyl-ATP diphosphatase activity"/>
    <property type="evidence" value="ECO:0007669"/>
    <property type="project" value="UniProtKB-EC"/>
</dbReference>
<dbReference type="AlphaFoldDB" id="A0AAD5X9W0"/>
<evidence type="ECO:0000256" key="4">
    <source>
        <dbReference type="ARBA" id="ARBA00005204"/>
    </source>
</evidence>
<accession>A0AAD5X9W0</accession>
<evidence type="ECO:0000256" key="7">
    <source>
        <dbReference type="ARBA" id="ARBA00022801"/>
    </source>
</evidence>
<dbReference type="InterPro" id="IPR002496">
    <property type="entry name" value="PRib_AMP_CycHydrolase_dom"/>
</dbReference>
<dbReference type="GO" id="GO:0000105">
    <property type="term" value="P:L-histidine biosynthetic process"/>
    <property type="evidence" value="ECO:0007669"/>
    <property type="project" value="UniProtKB-KW"/>
</dbReference>
<comment type="pathway">
    <text evidence="4">Amino-acid biosynthesis; L-histidine biosynthesis; L-histidine from 5-phospho-alpha-D-ribose 1-diphosphate: step 2/9.</text>
</comment>
<keyword evidence="9" id="KW-0368">Histidine biosynthesis</keyword>
<keyword evidence="6" id="KW-0547">Nucleotide-binding</keyword>
<keyword evidence="13" id="KW-1185">Reference proteome</keyword>
<dbReference type="Pfam" id="PF01503">
    <property type="entry name" value="PRA-PH"/>
    <property type="match status" value="1"/>
</dbReference>
<dbReference type="Proteomes" id="UP001211907">
    <property type="component" value="Unassembled WGS sequence"/>
</dbReference>
<evidence type="ECO:0000259" key="11">
    <source>
        <dbReference type="Pfam" id="PF01502"/>
    </source>
</evidence>
<dbReference type="GO" id="GO:0004635">
    <property type="term" value="F:phosphoribosyl-AMP cyclohydrolase activity"/>
    <property type="evidence" value="ECO:0007669"/>
    <property type="project" value="UniProtKB-EC"/>
</dbReference>
<keyword evidence="7" id="KW-0378">Hydrolase</keyword>
<name>A0AAD5X9W0_9FUNG</name>
<dbReference type="Gene3D" id="1.10.287.1080">
    <property type="entry name" value="MazG-like"/>
    <property type="match status" value="1"/>
</dbReference>
<keyword evidence="10" id="KW-0511">Multifunctional enzyme</keyword>
<dbReference type="GO" id="GO:0005524">
    <property type="term" value="F:ATP binding"/>
    <property type="evidence" value="ECO:0007669"/>
    <property type="project" value="UniProtKB-KW"/>
</dbReference>
<evidence type="ECO:0000256" key="6">
    <source>
        <dbReference type="ARBA" id="ARBA00022741"/>
    </source>
</evidence>
<organism evidence="12 13">
    <name type="scientific">Physocladia obscura</name>
    <dbReference type="NCBI Taxonomy" id="109957"/>
    <lineage>
        <taxon>Eukaryota</taxon>
        <taxon>Fungi</taxon>
        <taxon>Fungi incertae sedis</taxon>
        <taxon>Chytridiomycota</taxon>
        <taxon>Chytridiomycota incertae sedis</taxon>
        <taxon>Chytridiomycetes</taxon>
        <taxon>Chytridiales</taxon>
        <taxon>Chytriomycetaceae</taxon>
        <taxon>Physocladia</taxon>
    </lineage>
</organism>
<evidence type="ECO:0000313" key="13">
    <source>
        <dbReference type="Proteomes" id="UP001211907"/>
    </source>
</evidence>
<dbReference type="NCBIfam" id="TIGR03188">
    <property type="entry name" value="histidine_hisI"/>
    <property type="match status" value="1"/>
</dbReference>
<evidence type="ECO:0000256" key="3">
    <source>
        <dbReference type="ARBA" id="ARBA00005169"/>
    </source>
</evidence>
<dbReference type="Gene3D" id="3.10.20.810">
    <property type="entry name" value="Phosphoribosyl-AMP cyclohydrolase"/>
    <property type="match status" value="1"/>
</dbReference>
<dbReference type="Pfam" id="PF01502">
    <property type="entry name" value="PRA-CH"/>
    <property type="match status" value="1"/>
</dbReference>
<proteinExistence type="predicted"/>
<evidence type="ECO:0000313" key="12">
    <source>
        <dbReference type="EMBL" id="KAJ3085441.1"/>
    </source>
</evidence>
<dbReference type="PANTHER" id="PTHR42945">
    <property type="entry name" value="HISTIDINE BIOSYNTHESIS BIFUNCTIONAL PROTEIN"/>
    <property type="match status" value="1"/>
</dbReference>
<feature type="domain" description="Phosphoribosyl-AMP cyclohydrolase" evidence="11">
    <location>
        <begin position="212"/>
        <end position="284"/>
    </location>
</feature>
<evidence type="ECO:0000256" key="8">
    <source>
        <dbReference type="ARBA" id="ARBA00022840"/>
    </source>
</evidence>
<evidence type="ECO:0000256" key="1">
    <source>
        <dbReference type="ARBA" id="ARBA00000024"/>
    </source>
</evidence>
<evidence type="ECO:0000256" key="9">
    <source>
        <dbReference type="ARBA" id="ARBA00023102"/>
    </source>
</evidence>
<evidence type="ECO:0000256" key="5">
    <source>
        <dbReference type="ARBA" id="ARBA00022605"/>
    </source>
</evidence>
<gene>
    <name evidence="12" type="primary">HIS4_4</name>
    <name evidence="12" type="ORF">HK100_009047</name>
</gene>
<keyword evidence="5" id="KW-0028">Amino-acid biosynthesis</keyword>
<dbReference type="InterPro" id="IPR038019">
    <property type="entry name" value="PRib_AMP_CycHydrolase_sf"/>
</dbReference>
<comment type="catalytic activity">
    <reaction evidence="2">
        <text>1-(5-phospho-beta-D-ribosyl)-ATP + H2O = 1-(5-phospho-beta-D-ribosyl)-5'-AMP + diphosphate + H(+)</text>
        <dbReference type="Rhea" id="RHEA:22828"/>
        <dbReference type="ChEBI" id="CHEBI:15377"/>
        <dbReference type="ChEBI" id="CHEBI:15378"/>
        <dbReference type="ChEBI" id="CHEBI:33019"/>
        <dbReference type="ChEBI" id="CHEBI:59457"/>
        <dbReference type="ChEBI" id="CHEBI:73183"/>
        <dbReference type="EC" id="3.6.1.31"/>
    </reaction>
</comment>
<dbReference type="FunFam" id="1.10.287.1080:FF:000002">
    <property type="entry name" value="Histidine biosynthesis bifunctional protein HisIE"/>
    <property type="match status" value="1"/>
</dbReference>
<evidence type="ECO:0000256" key="2">
    <source>
        <dbReference type="ARBA" id="ARBA00001460"/>
    </source>
</evidence>
<reference evidence="12" key="1">
    <citation type="submission" date="2020-05" db="EMBL/GenBank/DDBJ databases">
        <title>Phylogenomic resolution of chytrid fungi.</title>
        <authorList>
            <person name="Stajich J.E."/>
            <person name="Amses K."/>
            <person name="Simmons R."/>
            <person name="Seto K."/>
            <person name="Myers J."/>
            <person name="Bonds A."/>
            <person name="Quandt C.A."/>
            <person name="Barry K."/>
            <person name="Liu P."/>
            <person name="Grigoriev I."/>
            <person name="Longcore J.E."/>
            <person name="James T.Y."/>
        </authorList>
    </citation>
    <scope>NUCLEOTIDE SEQUENCE</scope>
    <source>
        <strain evidence="12">JEL0513</strain>
    </source>
</reference>
<dbReference type="CDD" id="cd11546">
    <property type="entry name" value="NTP-PPase_His4"/>
    <property type="match status" value="1"/>
</dbReference>
<dbReference type="SUPFAM" id="SSF101386">
    <property type="entry name" value="all-alpha NTP pyrophosphatases"/>
    <property type="match status" value="1"/>
</dbReference>
<keyword evidence="8" id="KW-0067">ATP-binding</keyword>
<dbReference type="PANTHER" id="PTHR42945:SF1">
    <property type="entry name" value="HISTIDINE BIOSYNTHESIS BIFUNCTIONAL PROTEIN HIS7"/>
    <property type="match status" value="1"/>
</dbReference>
<comment type="caution">
    <text evidence="12">The sequence shown here is derived from an EMBL/GenBank/DDBJ whole genome shotgun (WGS) entry which is preliminary data.</text>
</comment>
<dbReference type="InterPro" id="IPR021130">
    <property type="entry name" value="PRib-ATP_PPHydrolase-like"/>
</dbReference>
<dbReference type="EMBL" id="JADGJH010004538">
    <property type="protein sequence ID" value="KAJ3085441.1"/>
    <property type="molecule type" value="Genomic_DNA"/>
</dbReference>